<comment type="caution">
    <text evidence="1">The sequence shown here is derived from an EMBL/GenBank/DDBJ whole genome shotgun (WGS) entry which is preliminary data.</text>
</comment>
<dbReference type="EMBL" id="JABAHZ010000001">
    <property type="protein sequence ID" value="NLR78357.1"/>
    <property type="molecule type" value="Genomic_DNA"/>
</dbReference>
<dbReference type="Proteomes" id="UP000552864">
    <property type="component" value="Unassembled WGS sequence"/>
</dbReference>
<evidence type="ECO:0000313" key="2">
    <source>
        <dbReference type="Proteomes" id="UP000552864"/>
    </source>
</evidence>
<keyword evidence="2" id="KW-1185">Reference proteome</keyword>
<sequence>MRNAVLMMGIACLMGCGTSMKLAIPDAFKQQATMQHVDGARGNKMSFANISTSKITRGVHVSYPGWGGRAFFLQNLILNKYGIQKNETVEKEKAKFRYTITDGKNTLEVYANEMQVTKKLEYQLIKETGYFSSFEQLQHYQYVFSAIIGTGNVPGHKNWELMVTNIYDREAEHDPNPFAYAKQEDSGLATNGKDTIYINPLSIRKTELSNGKTGKLPFKLLSGYELSNSDGVVAIVDMIDRNIWFYNELEPAEKLNISAIGTALFARKVHDAKW</sequence>
<proteinExistence type="predicted"/>
<reference evidence="1 2" key="1">
    <citation type="submission" date="2020-04" db="EMBL/GenBank/DDBJ databases">
        <authorList>
            <person name="Yin C."/>
        </authorList>
    </citation>
    <scope>NUCLEOTIDE SEQUENCE [LARGE SCALE GENOMIC DNA]</scope>
    <source>
        <strain evidence="1 2">Ak56</strain>
    </source>
</reference>
<gene>
    <name evidence="1" type="ORF">HGH91_06960</name>
</gene>
<dbReference type="RefSeq" id="WP_168737698.1">
    <property type="nucleotide sequence ID" value="NZ_JABAHZ010000001.1"/>
</dbReference>
<protein>
    <submittedName>
        <fullName evidence="1">Uncharacterized protein</fullName>
    </submittedName>
</protein>
<dbReference type="AlphaFoldDB" id="A0A847SHW5"/>
<evidence type="ECO:0000313" key="1">
    <source>
        <dbReference type="EMBL" id="NLR78357.1"/>
    </source>
</evidence>
<name>A0A847SHW5_9BACT</name>
<accession>A0A847SHW5</accession>
<organism evidence="1 2">
    <name type="scientific">Chitinophaga eiseniae</name>
    <dbReference type="NCBI Taxonomy" id="634771"/>
    <lineage>
        <taxon>Bacteria</taxon>
        <taxon>Pseudomonadati</taxon>
        <taxon>Bacteroidota</taxon>
        <taxon>Chitinophagia</taxon>
        <taxon>Chitinophagales</taxon>
        <taxon>Chitinophagaceae</taxon>
        <taxon>Chitinophaga</taxon>
    </lineage>
</organism>